<dbReference type="SUPFAM" id="SSF51230">
    <property type="entry name" value="Single hybrid motif"/>
    <property type="match status" value="1"/>
</dbReference>
<dbReference type="PROSITE" id="PS51826">
    <property type="entry name" value="PSBD"/>
    <property type="match status" value="1"/>
</dbReference>
<feature type="domain" description="Lipoyl-binding" evidence="6">
    <location>
        <begin position="1"/>
        <end position="76"/>
    </location>
</feature>
<dbReference type="Gene3D" id="2.40.50.100">
    <property type="match status" value="1"/>
</dbReference>
<proteinExistence type="inferred from homology"/>
<feature type="domain" description="Peripheral subunit-binding (PSBD)" evidence="7">
    <location>
        <begin position="137"/>
        <end position="174"/>
    </location>
</feature>
<dbReference type="PROSITE" id="PS50968">
    <property type="entry name" value="BIOTINYL_LIPOYL"/>
    <property type="match status" value="1"/>
</dbReference>
<dbReference type="InterPro" id="IPR000089">
    <property type="entry name" value="Biotin_lipoyl"/>
</dbReference>
<dbReference type="Gene3D" id="4.10.320.10">
    <property type="entry name" value="E3-binding domain"/>
    <property type="match status" value="1"/>
</dbReference>
<dbReference type="PANTHER" id="PTHR23151">
    <property type="entry name" value="DIHYDROLIPOAMIDE ACETYL/SUCCINYL-TRANSFERASE-RELATED"/>
    <property type="match status" value="1"/>
</dbReference>
<dbReference type="Pfam" id="PF00364">
    <property type="entry name" value="Biotin_lipoyl"/>
    <property type="match status" value="1"/>
</dbReference>
<sequence>MSEITMPRLSDTMEDGVVAGWLKQPGDRVATGDALAEIETDKAIMELEAYEDGVLERILVQAGDRVPIGTAIGILGDGTGTSPEPTPAPAILDEPAGQADSARPEPETAPVGPATGAPADPLPAARDEGPPRDQRFKASPLARRLAKERGVDLASVRGTGPGGRITRTDIDAATPTPTTPTPTTTTQTTTAPPAASAGAPNAATTPGAPTAVADSATLPTAPTADVDEIPLTRVQRIAAARLTKAKQDAPHIYLTSAVDVTELLALRKDLNAAVAATGGPKISVNDLVVKATANALRARPEVNVSFAGDVLRRHRGVHLGIAVATPAGLMVPVIHDADRRTISEIAAESQAKAAKARDGKLRLPDVSGGTFTVSNLGMFGLEQFTAVINPPEAAILAVGAATEEFRPVDGQPVLRSILRLTLSCDHRAIDGAVGAAFLQHLTRLLEHPLLLLA</sequence>
<dbReference type="Pfam" id="PF02817">
    <property type="entry name" value="E3_binding"/>
    <property type="match status" value="1"/>
</dbReference>
<name>A0ABP9QLG6_9PSEU</name>
<dbReference type="InterPro" id="IPR023213">
    <property type="entry name" value="CAT-like_dom_sf"/>
</dbReference>
<dbReference type="SUPFAM" id="SSF52777">
    <property type="entry name" value="CoA-dependent acyltransferases"/>
    <property type="match status" value="1"/>
</dbReference>
<evidence type="ECO:0000256" key="1">
    <source>
        <dbReference type="ARBA" id="ARBA00001938"/>
    </source>
</evidence>
<protein>
    <recommendedName>
        <fullName evidence="4">Dihydrolipoamide acetyltransferase component of pyruvate dehydrogenase complex</fullName>
        <ecNumber evidence="4">2.3.1.-</ecNumber>
    </recommendedName>
</protein>
<evidence type="ECO:0000256" key="3">
    <source>
        <dbReference type="ARBA" id="ARBA00022823"/>
    </source>
</evidence>
<dbReference type="RefSeq" id="WP_185062279.1">
    <property type="nucleotide sequence ID" value="NZ_BAABJP010000030.1"/>
</dbReference>
<dbReference type="InterPro" id="IPR045257">
    <property type="entry name" value="E2/Pdx1"/>
</dbReference>
<dbReference type="Proteomes" id="UP001428817">
    <property type="component" value="Unassembled WGS sequence"/>
</dbReference>
<comment type="cofactor">
    <cofactor evidence="1 4">
        <name>(R)-lipoate</name>
        <dbReference type="ChEBI" id="CHEBI:83088"/>
    </cofactor>
</comment>
<feature type="region of interest" description="Disordered" evidence="5">
    <location>
        <begin position="75"/>
        <end position="215"/>
    </location>
</feature>
<dbReference type="InterPro" id="IPR003016">
    <property type="entry name" value="2-oxoA_DH_lipoyl-BS"/>
</dbReference>
<keyword evidence="4" id="KW-0012">Acyltransferase</keyword>
<dbReference type="SUPFAM" id="SSF47005">
    <property type="entry name" value="Peripheral subunit-binding domain of 2-oxo acid dehydrogenase complex"/>
    <property type="match status" value="1"/>
</dbReference>
<dbReference type="InterPro" id="IPR001078">
    <property type="entry name" value="2-oxoacid_DH_actylTfrase"/>
</dbReference>
<reference evidence="9" key="1">
    <citation type="journal article" date="2019" name="Int. J. Syst. Evol. Microbiol.">
        <title>The Global Catalogue of Microorganisms (GCM) 10K type strain sequencing project: providing services to taxonomists for standard genome sequencing and annotation.</title>
        <authorList>
            <consortium name="The Broad Institute Genomics Platform"/>
            <consortium name="The Broad Institute Genome Sequencing Center for Infectious Disease"/>
            <person name="Wu L."/>
            <person name="Ma J."/>
        </authorList>
    </citation>
    <scope>NUCLEOTIDE SEQUENCE [LARGE SCALE GENOMIC DNA]</scope>
    <source>
        <strain evidence="9">JCM 18303</strain>
    </source>
</reference>
<dbReference type="Pfam" id="PF00198">
    <property type="entry name" value="2-oxoacid_dh"/>
    <property type="match status" value="1"/>
</dbReference>
<keyword evidence="9" id="KW-1185">Reference proteome</keyword>
<comment type="caution">
    <text evidence="8">The sequence shown here is derived from an EMBL/GenBank/DDBJ whole genome shotgun (WGS) entry which is preliminary data.</text>
</comment>
<accession>A0ABP9QLG6</accession>
<dbReference type="InterPro" id="IPR011053">
    <property type="entry name" value="Single_hybrid_motif"/>
</dbReference>
<feature type="compositionally biased region" description="Low complexity" evidence="5">
    <location>
        <begin position="108"/>
        <end position="119"/>
    </location>
</feature>
<dbReference type="InterPro" id="IPR036625">
    <property type="entry name" value="E3-bd_dom_sf"/>
</dbReference>
<dbReference type="EC" id="2.3.1.-" evidence="4"/>
<gene>
    <name evidence="8" type="ORF">GCM10023321_51670</name>
</gene>
<dbReference type="Gene3D" id="3.30.559.10">
    <property type="entry name" value="Chloramphenicol acetyltransferase-like domain"/>
    <property type="match status" value="1"/>
</dbReference>
<feature type="compositionally biased region" description="Basic and acidic residues" evidence="5">
    <location>
        <begin position="125"/>
        <end position="136"/>
    </location>
</feature>
<evidence type="ECO:0000259" key="7">
    <source>
        <dbReference type="PROSITE" id="PS51826"/>
    </source>
</evidence>
<dbReference type="PROSITE" id="PS00189">
    <property type="entry name" value="LIPOYL"/>
    <property type="match status" value="1"/>
</dbReference>
<evidence type="ECO:0000313" key="8">
    <source>
        <dbReference type="EMBL" id="GAA5163947.1"/>
    </source>
</evidence>
<comment type="similarity">
    <text evidence="2 4">Belongs to the 2-oxoacid dehydrogenase family.</text>
</comment>
<feature type="compositionally biased region" description="Low complexity" evidence="5">
    <location>
        <begin position="172"/>
        <end position="211"/>
    </location>
</feature>
<evidence type="ECO:0000256" key="4">
    <source>
        <dbReference type="RuleBase" id="RU003423"/>
    </source>
</evidence>
<dbReference type="InterPro" id="IPR004167">
    <property type="entry name" value="PSBD"/>
</dbReference>
<evidence type="ECO:0000313" key="9">
    <source>
        <dbReference type="Proteomes" id="UP001428817"/>
    </source>
</evidence>
<dbReference type="EMBL" id="BAABJP010000030">
    <property type="protein sequence ID" value="GAA5163947.1"/>
    <property type="molecule type" value="Genomic_DNA"/>
</dbReference>
<evidence type="ECO:0000256" key="5">
    <source>
        <dbReference type="SAM" id="MobiDB-lite"/>
    </source>
</evidence>
<dbReference type="PANTHER" id="PTHR23151:SF90">
    <property type="entry name" value="DIHYDROLIPOYLLYSINE-RESIDUE ACETYLTRANSFERASE COMPONENT OF PYRUVATE DEHYDROGENASE COMPLEX, MITOCHONDRIAL-RELATED"/>
    <property type="match status" value="1"/>
</dbReference>
<keyword evidence="3 4" id="KW-0450">Lipoyl</keyword>
<organism evidence="8 9">
    <name type="scientific">Pseudonocardia eucalypti</name>
    <dbReference type="NCBI Taxonomy" id="648755"/>
    <lineage>
        <taxon>Bacteria</taxon>
        <taxon>Bacillati</taxon>
        <taxon>Actinomycetota</taxon>
        <taxon>Actinomycetes</taxon>
        <taxon>Pseudonocardiales</taxon>
        <taxon>Pseudonocardiaceae</taxon>
        <taxon>Pseudonocardia</taxon>
    </lineage>
</organism>
<evidence type="ECO:0000256" key="2">
    <source>
        <dbReference type="ARBA" id="ARBA00007317"/>
    </source>
</evidence>
<dbReference type="CDD" id="cd06849">
    <property type="entry name" value="lipoyl_domain"/>
    <property type="match status" value="1"/>
</dbReference>
<evidence type="ECO:0000259" key="6">
    <source>
        <dbReference type="PROSITE" id="PS50968"/>
    </source>
</evidence>
<keyword evidence="4" id="KW-0808">Transferase</keyword>